<keyword evidence="3" id="KW-1185">Reference proteome</keyword>
<evidence type="ECO:0000313" key="2">
    <source>
        <dbReference type="EMBL" id="CAL4069090.1"/>
    </source>
</evidence>
<feature type="region of interest" description="Disordered" evidence="1">
    <location>
        <begin position="167"/>
        <end position="187"/>
    </location>
</feature>
<reference evidence="2 3" key="1">
    <citation type="submission" date="2024-05" db="EMBL/GenBank/DDBJ databases">
        <authorList>
            <person name="Wallberg A."/>
        </authorList>
    </citation>
    <scope>NUCLEOTIDE SEQUENCE [LARGE SCALE GENOMIC DNA]</scope>
</reference>
<protein>
    <submittedName>
        <fullName evidence="2">Uncharacterized protein</fullName>
    </submittedName>
</protein>
<feature type="compositionally biased region" description="Low complexity" evidence="1">
    <location>
        <begin position="206"/>
        <end position="234"/>
    </location>
</feature>
<feature type="non-terminal residue" evidence="2">
    <location>
        <position position="1"/>
    </location>
</feature>
<name>A0AAV2Q588_MEGNR</name>
<feature type="region of interest" description="Disordered" evidence="1">
    <location>
        <begin position="201"/>
        <end position="261"/>
    </location>
</feature>
<evidence type="ECO:0000313" key="3">
    <source>
        <dbReference type="Proteomes" id="UP001497623"/>
    </source>
</evidence>
<organism evidence="2 3">
    <name type="scientific">Meganyctiphanes norvegica</name>
    <name type="common">Northern krill</name>
    <name type="synonym">Thysanopoda norvegica</name>
    <dbReference type="NCBI Taxonomy" id="48144"/>
    <lineage>
        <taxon>Eukaryota</taxon>
        <taxon>Metazoa</taxon>
        <taxon>Ecdysozoa</taxon>
        <taxon>Arthropoda</taxon>
        <taxon>Crustacea</taxon>
        <taxon>Multicrustacea</taxon>
        <taxon>Malacostraca</taxon>
        <taxon>Eumalacostraca</taxon>
        <taxon>Eucarida</taxon>
        <taxon>Euphausiacea</taxon>
        <taxon>Euphausiidae</taxon>
        <taxon>Meganyctiphanes</taxon>
    </lineage>
</organism>
<accession>A0AAV2Q588</accession>
<feature type="compositionally biased region" description="Basic residues" evidence="1">
    <location>
        <begin position="103"/>
        <end position="116"/>
    </location>
</feature>
<feature type="region of interest" description="Disordered" evidence="1">
    <location>
        <begin position="103"/>
        <end position="130"/>
    </location>
</feature>
<comment type="caution">
    <text evidence="2">The sequence shown here is derived from an EMBL/GenBank/DDBJ whole genome shotgun (WGS) entry which is preliminary data.</text>
</comment>
<dbReference type="AlphaFoldDB" id="A0AAV2Q588"/>
<gene>
    <name evidence="2" type="ORF">MNOR_LOCUS7623</name>
</gene>
<evidence type="ECO:0000256" key="1">
    <source>
        <dbReference type="SAM" id="MobiDB-lite"/>
    </source>
</evidence>
<sequence length="261" mass="29731">HLEALKFLKNKLLVVMCGEICEDDLDFELKSLINISTLLNYEDKAFWSKLHISLPSSTKKMSNQCFISDSNYITKNSATPSHSIKQNVSLVPTIMMSQPVKRNNHYHSHNHHHHSNNLHQNQQPSIDFSDSDKTFLSMETAQSSLTPSLNHSYMSIDYSQTRKSHIYDSIDDSSNSPPPLIQTSTAPPLIQPSSLPSVHTLHQHIRQQQQQQQQHPQQQNNQLSEELLILQQQQQHHRPYHTPISAPPGFAEPAVSASHFI</sequence>
<proteinExistence type="predicted"/>
<dbReference type="EMBL" id="CAXKWB010003394">
    <property type="protein sequence ID" value="CAL4069090.1"/>
    <property type="molecule type" value="Genomic_DNA"/>
</dbReference>
<dbReference type="Proteomes" id="UP001497623">
    <property type="component" value="Unassembled WGS sequence"/>
</dbReference>